<name>K2M9M5_9HYPH</name>
<keyword evidence="2" id="KW-1185">Reference proteome</keyword>
<dbReference type="Proteomes" id="UP000006786">
    <property type="component" value="Unassembled WGS sequence"/>
</dbReference>
<dbReference type="SUPFAM" id="SSF53098">
    <property type="entry name" value="Ribonuclease H-like"/>
    <property type="match status" value="1"/>
</dbReference>
<evidence type="ECO:0000313" key="2">
    <source>
        <dbReference type="Proteomes" id="UP000006786"/>
    </source>
</evidence>
<organism evidence="1 2">
    <name type="scientific">Nitratireductor pacificus pht-3B</name>
    <dbReference type="NCBI Taxonomy" id="391937"/>
    <lineage>
        <taxon>Bacteria</taxon>
        <taxon>Pseudomonadati</taxon>
        <taxon>Pseudomonadota</taxon>
        <taxon>Alphaproteobacteria</taxon>
        <taxon>Hyphomicrobiales</taxon>
        <taxon>Phyllobacteriaceae</taxon>
        <taxon>Nitratireductor</taxon>
    </lineage>
</organism>
<proteinExistence type="predicted"/>
<dbReference type="eggNOG" id="COG2801">
    <property type="taxonomic scope" value="Bacteria"/>
</dbReference>
<accession>K2M9M5</accession>
<dbReference type="EMBL" id="AMRM01000020">
    <property type="protein sequence ID" value="EKF17700.1"/>
    <property type="molecule type" value="Genomic_DNA"/>
</dbReference>
<evidence type="ECO:0000313" key="1">
    <source>
        <dbReference type="EMBL" id="EKF17700.1"/>
    </source>
</evidence>
<reference evidence="1 2" key="1">
    <citation type="journal article" date="2012" name="J. Bacteriol.">
        <title>Genome Sequence of Nitratireductor pacificus Type Strain pht-3B.</title>
        <authorList>
            <person name="Lai Q."/>
            <person name="Li G."/>
            <person name="Shao Z."/>
        </authorList>
    </citation>
    <scope>NUCLEOTIDE SEQUENCE [LARGE SCALE GENOMIC DNA]</scope>
    <source>
        <strain evidence="2">pht-3B</strain>
    </source>
</reference>
<comment type="caution">
    <text evidence="1">The sequence shown here is derived from an EMBL/GenBank/DDBJ whole genome shotgun (WGS) entry which is preliminary data.</text>
</comment>
<sequence length="91" mass="10208">MAAQDSACVPDITYIRSLESFANLVVVTDLYPHRVVGVMQSRQATDVVLQALHMVVWRCKPKQQMLTFGSELAVHPQTAFIRGHNLEHSMS</sequence>
<dbReference type="STRING" id="391937.NA2_16612"/>
<protein>
    <submittedName>
        <fullName evidence="1">Integrase catalytic subunit</fullName>
    </submittedName>
</protein>
<dbReference type="OrthoDB" id="9803878at2"/>
<gene>
    <name evidence="1" type="ORF">NA2_16612</name>
</gene>
<dbReference type="InterPro" id="IPR012337">
    <property type="entry name" value="RNaseH-like_sf"/>
</dbReference>
<dbReference type="RefSeq" id="WP_008598212.1">
    <property type="nucleotide sequence ID" value="NZ_AMRM01000020.1"/>
</dbReference>
<dbReference type="AlphaFoldDB" id="K2M9M5"/>